<organism evidence="1 2">
    <name type="scientific">Trifolium subterraneum</name>
    <name type="common">Subterranean clover</name>
    <dbReference type="NCBI Taxonomy" id="3900"/>
    <lineage>
        <taxon>Eukaryota</taxon>
        <taxon>Viridiplantae</taxon>
        <taxon>Streptophyta</taxon>
        <taxon>Embryophyta</taxon>
        <taxon>Tracheophyta</taxon>
        <taxon>Spermatophyta</taxon>
        <taxon>Magnoliopsida</taxon>
        <taxon>eudicotyledons</taxon>
        <taxon>Gunneridae</taxon>
        <taxon>Pentapetalae</taxon>
        <taxon>rosids</taxon>
        <taxon>fabids</taxon>
        <taxon>Fabales</taxon>
        <taxon>Fabaceae</taxon>
        <taxon>Papilionoideae</taxon>
        <taxon>50 kb inversion clade</taxon>
        <taxon>NPAAA clade</taxon>
        <taxon>Hologalegina</taxon>
        <taxon>IRL clade</taxon>
        <taxon>Trifolieae</taxon>
        <taxon>Trifolium</taxon>
    </lineage>
</organism>
<keyword evidence="2" id="KW-1185">Reference proteome</keyword>
<dbReference type="Proteomes" id="UP000242715">
    <property type="component" value="Unassembled WGS sequence"/>
</dbReference>
<dbReference type="AlphaFoldDB" id="A0A1B5Z914"/>
<comment type="caution">
    <text evidence="1">The sequence shown here is derived from an EMBL/GenBank/DDBJ whole genome shotgun (WGS) entry which is preliminary data.</text>
</comment>
<dbReference type="OrthoDB" id="1436411at2759"/>
<accession>A0A1B5Z914</accession>
<gene>
    <name evidence="1" type="ORF">TSUD_422060</name>
</gene>
<sequence>DEYSGGDACIRVGRWGEAWLWRRQLWAWEEEMVEKCRALLSDVVLKVNVTNYWVWRPDPSDGYSVRDVFTWRLDGYFVTGYQLKTIWSGVISSPKVLIYVWLAVGHRKLLNICSCPVFAPLWGLVRNWIDISSVDPAQIHATLFSLRILQEALLPAVLLCSYCGCVAFG</sequence>
<evidence type="ECO:0008006" key="3">
    <source>
        <dbReference type="Google" id="ProtNLM"/>
    </source>
</evidence>
<protein>
    <recommendedName>
        <fullName evidence="3">Reverse transcriptase zinc-binding domain-containing protein</fullName>
    </recommendedName>
</protein>
<dbReference type="EMBL" id="BCLP01046114">
    <property type="protein sequence ID" value="GAU10581.1"/>
    <property type="molecule type" value="Genomic_DNA"/>
</dbReference>
<name>A0A1B5Z914_TRISU</name>
<reference evidence="2" key="1">
    <citation type="journal article" date="2017" name="Front. Plant Sci.">
        <title>Climate Clever Clovers: New Paradigm to Reduce the Environmental Footprint of Ruminants by Breeding Low Methanogenic Forages Utilizing Haplotype Variation.</title>
        <authorList>
            <person name="Kaur P."/>
            <person name="Appels R."/>
            <person name="Bayer P.E."/>
            <person name="Keeble-Gagnere G."/>
            <person name="Wang J."/>
            <person name="Hirakawa H."/>
            <person name="Shirasawa K."/>
            <person name="Vercoe P."/>
            <person name="Stefanova K."/>
            <person name="Durmic Z."/>
            <person name="Nichols P."/>
            <person name="Revell C."/>
            <person name="Isobe S.N."/>
            <person name="Edwards D."/>
            <person name="Erskine W."/>
        </authorList>
    </citation>
    <scope>NUCLEOTIDE SEQUENCE [LARGE SCALE GENOMIC DNA]</scope>
    <source>
        <strain evidence="2">cv. Daliak</strain>
    </source>
</reference>
<evidence type="ECO:0000313" key="2">
    <source>
        <dbReference type="Proteomes" id="UP000242715"/>
    </source>
</evidence>
<feature type="non-terminal residue" evidence="1">
    <location>
        <position position="1"/>
    </location>
</feature>
<proteinExistence type="predicted"/>
<evidence type="ECO:0000313" key="1">
    <source>
        <dbReference type="EMBL" id="GAU10581.1"/>
    </source>
</evidence>